<accession>X1SEE0</accession>
<comment type="caution">
    <text evidence="1">The sequence shown here is derived from an EMBL/GenBank/DDBJ whole genome shotgun (WGS) entry which is preliminary data.</text>
</comment>
<gene>
    <name evidence="1" type="ORF">S12H4_18025</name>
</gene>
<protein>
    <submittedName>
        <fullName evidence="1">Uncharacterized protein</fullName>
    </submittedName>
</protein>
<dbReference type="AlphaFoldDB" id="X1SEE0"/>
<feature type="non-terminal residue" evidence="1">
    <location>
        <position position="1"/>
    </location>
</feature>
<name>X1SEE0_9ZZZZ</name>
<reference evidence="1" key="1">
    <citation type="journal article" date="2014" name="Front. Microbiol.">
        <title>High frequency of phylogenetically diverse reductive dehalogenase-homologous genes in deep subseafloor sedimentary metagenomes.</title>
        <authorList>
            <person name="Kawai M."/>
            <person name="Futagami T."/>
            <person name="Toyoda A."/>
            <person name="Takaki Y."/>
            <person name="Nishi S."/>
            <person name="Hori S."/>
            <person name="Arai W."/>
            <person name="Tsubouchi T."/>
            <person name="Morono Y."/>
            <person name="Uchiyama I."/>
            <person name="Ito T."/>
            <person name="Fujiyama A."/>
            <person name="Inagaki F."/>
            <person name="Takami H."/>
        </authorList>
    </citation>
    <scope>NUCLEOTIDE SEQUENCE</scope>
    <source>
        <strain evidence="1">Expedition CK06-06</strain>
    </source>
</reference>
<sequence>GNIDNVEVEINDNEVECKKGIETDTDGSEKLVIWLEFFSESNTNIEISSK</sequence>
<organism evidence="1">
    <name type="scientific">marine sediment metagenome</name>
    <dbReference type="NCBI Taxonomy" id="412755"/>
    <lineage>
        <taxon>unclassified sequences</taxon>
        <taxon>metagenomes</taxon>
        <taxon>ecological metagenomes</taxon>
    </lineage>
</organism>
<evidence type="ECO:0000313" key="1">
    <source>
        <dbReference type="EMBL" id="GAI73790.1"/>
    </source>
</evidence>
<dbReference type="EMBL" id="BARW01008867">
    <property type="protein sequence ID" value="GAI73790.1"/>
    <property type="molecule type" value="Genomic_DNA"/>
</dbReference>
<proteinExistence type="predicted"/>